<dbReference type="AlphaFoldDB" id="A0A0B0PF17"/>
<evidence type="ECO:0000313" key="2">
    <source>
        <dbReference type="Proteomes" id="UP000032142"/>
    </source>
</evidence>
<dbReference type="EMBL" id="KN431038">
    <property type="protein sequence ID" value="KHG25033.1"/>
    <property type="molecule type" value="Genomic_DNA"/>
</dbReference>
<sequence>MCKTTSGTFASYLISCKTMPGTVALIFDYM</sequence>
<reference evidence="2" key="1">
    <citation type="submission" date="2014-09" db="EMBL/GenBank/DDBJ databases">
        <authorList>
            <person name="Mudge J."/>
            <person name="Ramaraj T."/>
            <person name="Lindquist I.E."/>
            <person name="Bharti A.K."/>
            <person name="Sundararajan A."/>
            <person name="Cameron C.T."/>
            <person name="Woodward J.E."/>
            <person name="May G.D."/>
            <person name="Brubaker C."/>
            <person name="Broadhvest J."/>
            <person name="Wilkins T.A."/>
        </authorList>
    </citation>
    <scope>NUCLEOTIDE SEQUENCE</scope>
    <source>
        <strain evidence="2">cv. AKA8401</strain>
    </source>
</reference>
<keyword evidence="2" id="KW-1185">Reference proteome</keyword>
<protein>
    <submittedName>
        <fullName evidence="1">Uncharacterized protein</fullName>
    </submittedName>
</protein>
<evidence type="ECO:0000313" key="1">
    <source>
        <dbReference type="EMBL" id="KHG25033.1"/>
    </source>
</evidence>
<proteinExistence type="predicted"/>
<accession>A0A0B0PF17</accession>
<organism evidence="1 2">
    <name type="scientific">Gossypium arboreum</name>
    <name type="common">Tree cotton</name>
    <name type="synonym">Gossypium nanking</name>
    <dbReference type="NCBI Taxonomy" id="29729"/>
    <lineage>
        <taxon>Eukaryota</taxon>
        <taxon>Viridiplantae</taxon>
        <taxon>Streptophyta</taxon>
        <taxon>Embryophyta</taxon>
        <taxon>Tracheophyta</taxon>
        <taxon>Spermatophyta</taxon>
        <taxon>Magnoliopsida</taxon>
        <taxon>eudicotyledons</taxon>
        <taxon>Gunneridae</taxon>
        <taxon>Pentapetalae</taxon>
        <taxon>rosids</taxon>
        <taxon>malvids</taxon>
        <taxon>Malvales</taxon>
        <taxon>Malvaceae</taxon>
        <taxon>Malvoideae</taxon>
        <taxon>Gossypium</taxon>
    </lineage>
</organism>
<name>A0A0B0PF17_GOSAR</name>
<dbReference type="Proteomes" id="UP000032142">
    <property type="component" value="Unassembled WGS sequence"/>
</dbReference>
<gene>
    <name evidence="1" type="ORF">F383_31704</name>
</gene>